<dbReference type="EMBL" id="RWKG01000019">
    <property type="protein sequence ID" value="TDN42030.1"/>
    <property type="molecule type" value="Genomic_DNA"/>
</dbReference>
<sequence>MGLFDSLFSAVKSGAAKAVETQFANQCKELSQASETHLENVIKIKQLNGMIGKIAIIFLYQKYGSYKVQECLSQSNISVKDANQAVAKMLRIDSILLSKDRYVVMVREAGIKFLDEVK</sequence>
<reference evidence="1 3" key="1">
    <citation type="submission" date="2018-06" db="EMBL/GenBank/DDBJ databases">
        <authorList>
            <consortium name="Pathogen Informatics"/>
            <person name="Doyle S."/>
        </authorList>
    </citation>
    <scope>NUCLEOTIDE SEQUENCE [LARGE SCALE GENOMIC DNA]</scope>
    <source>
        <strain evidence="1 3">NCTC10839</strain>
    </source>
</reference>
<dbReference type="GeneID" id="56957421"/>
<protein>
    <submittedName>
        <fullName evidence="1">Uncharacterized protein</fullName>
    </submittedName>
</protein>
<evidence type="ECO:0000313" key="2">
    <source>
        <dbReference type="EMBL" id="TDN42030.1"/>
    </source>
</evidence>
<proteinExistence type="predicted"/>
<dbReference type="EMBL" id="LS483458">
    <property type="protein sequence ID" value="SQH96942.1"/>
    <property type="molecule type" value="Genomic_DNA"/>
</dbReference>
<dbReference type="Proteomes" id="UP000294998">
    <property type="component" value="Unassembled WGS sequence"/>
</dbReference>
<organism evidence="1 3">
    <name type="scientific">Haemophilus haemolyticus</name>
    <dbReference type="NCBI Taxonomy" id="726"/>
    <lineage>
        <taxon>Bacteria</taxon>
        <taxon>Pseudomonadati</taxon>
        <taxon>Pseudomonadota</taxon>
        <taxon>Gammaproteobacteria</taxon>
        <taxon>Pasteurellales</taxon>
        <taxon>Pasteurellaceae</taxon>
        <taxon>Haemophilus</taxon>
    </lineage>
</organism>
<name>A0A2X4RI70_HAEHA</name>
<dbReference type="Proteomes" id="UP000248808">
    <property type="component" value="Chromosome 1"/>
</dbReference>
<reference evidence="2 4" key="2">
    <citation type="submission" date="2018-12" db="EMBL/GenBank/DDBJ databases">
        <authorList>
            <person name="Fluit A.C."/>
        </authorList>
    </citation>
    <scope>NUCLEOTIDE SEQUENCE [LARGE SCALE GENOMIC DNA]</scope>
    <source>
        <strain evidence="2 4">16-549009</strain>
    </source>
</reference>
<evidence type="ECO:0000313" key="3">
    <source>
        <dbReference type="Proteomes" id="UP000248808"/>
    </source>
</evidence>
<gene>
    <name evidence="2" type="ORF">EGH31_0694</name>
    <name evidence="1" type="ORF">NCTC10839_00825</name>
</gene>
<dbReference type="KEGG" id="hhz:NCTC10839_00825"/>
<accession>A0A2X4RI70</accession>
<dbReference type="RefSeq" id="WP_111696410.1">
    <property type="nucleotide sequence ID" value="NZ_LS483458.1"/>
</dbReference>
<evidence type="ECO:0000313" key="1">
    <source>
        <dbReference type="EMBL" id="SQH96942.1"/>
    </source>
</evidence>
<evidence type="ECO:0000313" key="4">
    <source>
        <dbReference type="Proteomes" id="UP000294998"/>
    </source>
</evidence>
<dbReference type="AlphaFoldDB" id="A0A2X4RI70"/>